<dbReference type="SUPFAM" id="SSF53474">
    <property type="entry name" value="alpha/beta-Hydrolases"/>
    <property type="match status" value="1"/>
</dbReference>
<name>A0ABP0D3A2_9PEZI</name>
<evidence type="ECO:0000313" key="3">
    <source>
        <dbReference type="EMBL" id="CAK7237961.1"/>
    </source>
</evidence>
<sequence length="560" mass="60466">MASKMIELDSASLGSHLTGIESNGIAHFRGIPYASIARRWTHSRVLDTIDTPTFDATAFGPRSPVPPRTSVIWSDDPPNGTVLPPADELRCLNLNISLPTGALSCNGTQEAKSLLPVIVWIHGGAFYFGANSTARQDHDRLCRRAEQAGHPVILVSINYRLGPLGYAASSDLASEASPASSWPGLAASGDDYSAIVGSFGQVDQHNAFRWVQAHIRDFGGNPDRVTAAGVSAGAASIHYHILSGNPLFDRAILMSGAAGVLGPLPSSEYERAWKALLLATGVSQDTSNPGPAPPTIPSTSDTPARRLKALRALPADKIVALYPRQIAMGPSADGCLLPKKWSHQKISDVVSTRCRAIIVGDSQDESIIMVPLIQATVPADFYSRARAFFSPPEVAEGFLEAFGFHPGQLAADFHDAYRVFLSAVMFQHPALGLAASFNGDSFYYHVDEPSPYPGLTSGRAAHALCSMLLFQNDIDTYPRATRALAEKMAGTWTAFAHGIAPWELFKASRRFWLFGPAGICALTDFTSDKQRPYGYQGWLEENYDQTVAFCRGIFSEDWGR</sequence>
<evidence type="ECO:0000259" key="2">
    <source>
        <dbReference type="Pfam" id="PF00135"/>
    </source>
</evidence>
<comment type="caution">
    <text evidence="3">The sequence shown here is derived from an EMBL/GenBank/DDBJ whole genome shotgun (WGS) entry which is preliminary data.</text>
</comment>
<dbReference type="InterPro" id="IPR002018">
    <property type="entry name" value="CarbesteraseB"/>
</dbReference>
<dbReference type="Gene3D" id="3.40.50.1820">
    <property type="entry name" value="alpha/beta hydrolase"/>
    <property type="match status" value="1"/>
</dbReference>
<dbReference type="InterPro" id="IPR029058">
    <property type="entry name" value="AB_hydrolase_fold"/>
</dbReference>
<feature type="domain" description="Carboxylesterase type B" evidence="2">
    <location>
        <begin position="23"/>
        <end position="171"/>
    </location>
</feature>
<protein>
    <recommendedName>
        <fullName evidence="2">Carboxylesterase type B domain-containing protein</fullName>
    </recommendedName>
</protein>
<accession>A0ABP0D3A2</accession>
<dbReference type="InterPro" id="IPR050309">
    <property type="entry name" value="Type-B_Carboxylest/Lipase"/>
</dbReference>
<dbReference type="PANTHER" id="PTHR11559">
    <property type="entry name" value="CARBOXYLESTERASE"/>
    <property type="match status" value="1"/>
</dbReference>
<gene>
    <name evidence="3" type="ORF">SEUCBS140593_010226</name>
</gene>
<proteinExistence type="predicted"/>
<dbReference type="Proteomes" id="UP001642482">
    <property type="component" value="Unassembled WGS sequence"/>
</dbReference>
<organism evidence="3 4">
    <name type="scientific">Sporothrix eucalyptigena</name>
    <dbReference type="NCBI Taxonomy" id="1812306"/>
    <lineage>
        <taxon>Eukaryota</taxon>
        <taxon>Fungi</taxon>
        <taxon>Dikarya</taxon>
        <taxon>Ascomycota</taxon>
        <taxon>Pezizomycotina</taxon>
        <taxon>Sordariomycetes</taxon>
        <taxon>Sordariomycetidae</taxon>
        <taxon>Ophiostomatales</taxon>
        <taxon>Ophiostomataceae</taxon>
        <taxon>Sporothrix</taxon>
    </lineage>
</organism>
<keyword evidence="4" id="KW-1185">Reference proteome</keyword>
<reference evidence="3 4" key="1">
    <citation type="submission" date="2024-01" db="EMBL/GenBank/DDBJ databases">
        <authorList>
            <person name="Allen C."/>
            <person name="Tagirdzhanova G."/>
        </authorList>
    </citation>
    <scope>NUCLEOTIDE SEQUENCE [LARGE SCALE GENOMIC DNA]</scope>
</reference>
<dbReference type="EMBL" id="CAWUHD010000198">
    <property type="protein sequence ID" value="CAK7237961.1"/>
    <property type="molecule type" value="Genomic_DNA"/>
</dbReference>
<feature type="region of interest" description="Disordered" evidence="1">
    <location>
        <begin position="284"/>
        <end position="303"/>
    </location>
</feature>
<evidence type="ECO:0000313" key="4">
    <source>
        <dbReference type="Proteomes" id="UP001642482"/>
    </source>
</evidence>
<feature type="domain" description="Carboxylesterase type B" evidence="2">
    <location>
        <begin position="193"/>
        <end position="497"/>
    </location>
</feature>
<dbReference type="Pfam" id="PF00135">
    <property type="entry name" value="COesterase"/>
    <property type="match status" value="2"/>
</dbReference>
<evidence type="ECO:0000256" key="1">
    <source>
        <dbReference type="SAM" id="MobiDB-lite"/>
    </source>
</evidence>